<feature type="compositionally biased region" description="Basic and acidic residues" evidence="1">
    <location>
        <begin position="60"/>
        <end position="72"/>
    </location>
</feature>
<organism evidence="2 3">
    <name type="scientific">Araneus ventricosus</name>
    <name type="common">Orbweaver spider</name>
    <name type="synonym">Epeira ventricosa</name>
    <dbReference type="NCBI Taxonomy" id="182803"/>
    <lineage>
        <taxon>Eukaryota</taxon>
        <taxon>Metazoa</taxon>
        <taxon>Ecdysozoa</taxon>
        <taxon>Arthropoda</taxon>
        <taxon>Chelicerata</taxon>
        <taxon>Arachnida</taxon>
        <taxon>Araneae</taxon>
        <taxon>Araneomorphae</taxon>
        <taxon>Entelegynae</taxon>
        <taxon>Araneoidea</taxon>
        <taxon>Araneidae</taxon>
        <taxon>Araneus</taxon>
    </lineage>
</organism>
<dbReference type="AlphaFoldDB" id="A0A4Y2GTR7"/>
<feature type="region of interest" description="Disordered" evidence="1">
    <location>
        <begin position="109"/>
        <end position="134"/>
    </location>
</feature>
<accession>A0A4Y2GTR7</accession>
<dbReference type="EMBL" id="BGPR01001539">
    <property type="protein sequence ID" value="GBM56311.1"/>
    <property type="molecule type" value="Genomic_DNA"/>
</dbReference>
<evidence type="ECO:0000313" key="3">
    <source>
        <dbReference type="Proteomes" id="UP000499080"/>
    </source>
</evidence>
<feature type="region of interest" description="Disordered" evidence="1">
    <location>
        <begin position="1"/>
        <end position="73"/>
    </location>
</feature>
<sequence>MEKPVLPNRSLIPKMNSTSESQSKVAISKLNQPIVSPQTSVVDNSDKNRGAPTNTKNKNTKNDKNLTRESKVAKRARLLAQRKNDEKSREVLKKRELTRNDFLALAGVDEDTIKDYPTDEGDMLTSESEGISNS</sequence>
<comment type="caution">
    <text evidence="2">The sequence shown here is derived from an EMBL/GenBank/DDBJ whole genome shotgun (WGS) entry which is preliminary data.</text>
</comment>
<feature type="compositionally biased region" description="Polar residues" evidence="1">
    <location>
        <begin position="15"/>
        <end position="43"/>
    </location>
</feature>
<gene>
    <name evidence="2" type="ORF">AVEN_125062_1</name>
</gene>
<proteinExistence type="predicted"/>
<reference evidence="2 3" key="1">
    <citation type="journal article" date="2019" name="Sci. Rep.">
        <title>Orb-weaving spider Araneus ventricosus genome elucidates the spidroin gene catalogue.</title>
        <authorList>
            <person name="Kono N."/>
            <person name="Nakamura H."/>
            <person name="Ohtoshi R."/>
            <person name="Moran D.A.P."/>
            <person name="Shinohara A."/>
            <person name="Yoshida Y."/>
            <person name="Fujiwara M."/>
            <person name="Mori M."/>
            <person name="Tomita M."/>
            <person name="Arakawa K."/>
        </authorList>
    </citation>
    <scope>NUCLEOTIDE SEQUENCE [LARGE SCALE GENOMIC DNA]</scope>
</reference>
<keyword evidence="3" id="KW-1185">Reference proteome</keyword>
<protein>
    <submittedName>
        <fullName evidence="2">Uncharacterized protein</fullName>
    </submittedName>
</protein>
<evidence type="ECO:0000256" key="1">
    <source>
        <dbReference type="SAM" id="MobiDB-lite"/>
    </source>
</evidence>
<name>A0A4Y2GTR7_ARAVE</name>
<feature type="compositionally biased region" description="Polar residues" evidence="1">
    <location>
        <begin position="125"/>
        <end position="134"/>
    </location>
</feature>
<evidence type="ECO:0000313" key="2">
    <source>
        <dbReference type="EMBL" id="GBM56311.1"/>
    </source>
</evidence>
<dbReference type="Proteomes" id="UP000499080">
    <property type="component" value="Unassembled WGS sequence"/>
</dbReference>